<feature type="region of interest" description="Disordered" evidence="2">
    <location>
        <begin position="61"/>
        <end position="91"/>
    </location>
</feature>
<dbReference type="CDD" id="cd08161">
    <property type="entry name" value="SET"/>
    <property type="match status" value="1"/>
</dbReference>
<evidence type="ECO:0000259" key="3">
    <source>
        <dbReference type="PROSITE" id="PS50280"/>
    </source>
</evidence>
<name>A0A7S1QX99_ALECA</name>
<dbReference type="InterPro" id="IPR001214">
    <property type="entry name" value="SET_dom"/>
</dbReference>
<accession>A0A7S1QX99</accession>
<feature type="compositionally biased region" description="Basic and acidic residues" evidence="2">
    <location>
        <begin position="82"/>
        <end position="91"/>
    </location>
</feature>
<gene>
    <name evidence="4" type="ORF">ACAT0790_LOCUS31419</name>
</gene>
<dbReference type="AlphaFoldDB" id="A0A7S1QX99"/>
<dbReference type="Pfam" id="PF00856">
    <property type="entry name" value="SET"/>
    <property type="match status" value="1"/>
</dbReference>
<dbReference type="InterPro" id="IPR046341">
    <property type="entry name" value="SET_dom_sf"/>
</dbReference>
<evidence type="ECO:0000256" key="1">
    <source>
        <dbReference type="SAM" id="Coils"/>
    </source>
</evidence>
<evidence type="ECO:0000313" key="4">
    <source>
        <dbReference type="EMBL" id="CAD9150217.1"/>
    </source>
</evidence>
<dbReference type="Gene3D" id="2.170.270.10">
    <property type="entry name" value="SET domain"/>
    <property type="match status" value="1"/>
</dbReference>
<feature type="compositionally biased region" description="Low complexity" evidence="2">
    <location>
        <begin position="72"/>
        <end position="81"/>
    </location>
</feature>
<reference evidence="4" key="1">
    <citation type="submission" date="2021-01" db="EMBL/GenBank/DDBJ databases">
        <authorList>
            <person name="Corre E."/>
            <person name="Pelletier E."/>
            <person name="Niang G."/>
            <person name="Scheremetjew M."/>
            <person name="Finn R."/>
            <person name="Kale V."/>
            <person name="Holt S."/>
            <person name="Cochrane G."/>
            <person name="Meng A."/>
            <person name="Brown T."/>
            <person name="Cohen L."/>
        </authorList>
    </citation>
    <scope>NUCLEOTIDE SEQUENCE</scope>
    <source>
        <strain evidence="4">OF101</strain>
    </source>
</reference>
<protein>
    <recommendedName>
        <fullName evidence="3">SET domain-containing protein</fullName>
    </recommendedName>
</protein>
<sequence length="256" mass="28092">MVAAAEGSGHGDLGLEDAGLLMPEQLREEVEVLRRMLSVLREENNHLRMRVAELEVSRAAPAVPSQGPKQQAAAPAVAAPAEPREPTEEDRRRVLKHLRNEAYVQLGPSKVAGVGVFALRAIPAGVDPFPICNQHLATKEQFAVCSASDLRGVPEAVMEQVRSFFAPLTEEDGWEPQRSDDGQLLYGVLATGMNSLNLSWYLNHSENPNIAFQDAEEEGSYNSFVTRRRIEAGEELLANYRELGQEFFALVSGGRS</sequence>
<proteinExistence type="predicted"/>
<dbReference type="SUPFAM" id="SSF82199">
    <property type="entry name" value="SET domain"/>
    <property type="match status" value="1"/>
</dbReference>
<dbReference type="EMBL" id="HBGE01052062">
    <property type="protein sequence ID" value="CAD9150217.1"/>
    <property type="molecule type" value="Transcribed_RNA"/>
</dbReference>
<dbReference type="PROSITE" id="PS50280">
    <property type="entry name" value="SET"/>
    <property type="match status" value="1"/>
</dbReference>
<feature type="coiled-coil region" evidence="1">
    <location>
        <begin position="30"/>
        <end position="57"/>
    </location>
</feature>
<dbReference type="SMART" id="SM00317">
    <property type="entry name" value="SET"/>
    <property type="match status" value="1"/>
</dbReference>
<keyword evidence="1" id="KW-0175">Coiled coil</keyword>
<evidence type="ECO:0000256" key="2">
    <source>
        <dbReference type="SAM" id="MobiDB-lite"/>
    </source>
</evidence>
<feature type="domain" description="SET" evidence="3">
    <location>
        <begin position="102"/>
        <end position="241"/>
    </location>
</feature>
<organism evidence="4">
    <name type="scientific">Alexandrium catenella</name>
    <name type="common">Red tide dinoflagellate</name>
    <name type="synonym">Gonyaulax catenella</name>
    <dbReference type="NCBI Taxonomy" id="2925"/>
    <lineage>
        <taxon>Eukaryota</taxon>
        <taxon>Sar</taxon>
        <taxon>Alveolata</taxon>
        <taxon>Dinophyceae</taxon>
        <taxon>Gonyaulacales</taxon>
        <taxon>Pyrocystaceae</taxon>
        <taxon>Alexandrium</taxon>
    </lineage>
</organism>